<evidence type="ECO:0000259" key="6">
    <source>
        <dbReference type="Pfam" id="PF08281"/>
    </source>
</evidence>
<reference evidence="7" key="1">
    <citation type="submission" date="2018-09" db="EMBL/GenBank/DDBJ databases">
        <title>Murine metabolic-syndrome-specific gut microbial biobank.</title>
        <authorList>
            <person name="Liu C."/>
        </authorList>
    </citation>
    <scope>NUCLEOTIDE SEQUENCE</scope>
    <source>
        <strain evidence="7">D42-62</strain>
    </source>
</reference>
<feature type="domain" description="RNA polymerase sigma-70 region 2" evidence="5">
    <location>
        <begin position="22"/>
        <end position="86"/>
    </location>
</feature>
<organism evidence="7 8">
    <name type="scientific">Parablautia muri</name>
    <dbReference type="NCBI Taxonomy" id="2320879"/>
    <lineage>
        <taxon>Bacteria</taxon>
        <taxon>Bacillati</taxon>
        <taxon>Bacillota</taxon>
        <taxon>Clostridia</taxon>
        <taxon>Lachnospirales</taxon>
        <taxon>Lachnospiraceae</taxon>
        <taxon>Parablautia</taxon>
    </lineage>
</organism>
<dbReference type="GO" id="GO:0016987">
    <property type="term" value="F:sigma factor activity"/>
    <property type="evidence" value="ECO:0007669"/>
    <property type="project" value="UniProtKB-KW"/>
</dbReference>
<dbReference type="EMBL" id="QZDT01000029">
    <property type="protein sequence ID" value="NBJ94058.1"/>
    <property type="molecule type" value="Genomic_DNA"/>
</dbReference>
<dbReference type="InterPro" id="IPR014284">
    <property type="entry name" value="RNA_pol_sigma-70_dom"/>
</dbReference>
<dbReference type="NCBIfam" id="TIGR02937">
    <property type="entry name" value="sigma70-ECF"/>
    <property type="match status" value="1"/>
</dbReference>
<proteinExistence type="inferred from homology"/>
<evidence type="ECO:0000259" key="5">
    <source>
        <dbReference type="Pfam" id="PF04542"/>
    </source>
</evidence>
<dbReference type="Pfam" id="PF08281">
    <property type="entry name" value="Sigma70_r4_2"/>
    <property type="match status" value="1"/>
</dbReference>
<dbReference type="Gene3D" id="1.10.10.10">
    <property type="entry name" value="Winged helix-like DNA-binding domain superfamily/Winged helix DNA-binding domain"/>
    <property type="match status" value="1"/>
</dbReference>
<dbReference type="PANTHER" id="PTHR43133:SF51">
    <property type="entry name" value="RNA POLYMERASE SIGMA FACTOR"/>
    <property type="match status" value="1"/>
</dbReference>
<dbReference type="RefSeq" id="WP_160561100.1">
    <property type="nucleotide sequence ID" value="NZ_QZDT01000029.1"/>
</dbReference>
<dbReference type="Pfam" id="PF04542">
    <property type="entry name" value="Sigma70_r2"/>
    <property type="match status" value="1"/>
</dbReference>
<dbReference type="InterPro" id="IPR036388">
    <property type="entry name" value="WH-like_DNA-bd_sf"/>
</dbReference>
<dbReference type="SUPFAM" id="SSF88659">
    <property type="entry name" value="Sigma3 and sigma4 domains of RNA polymerase sigma factors"/>
    <property type="match status" value="1"/>
</dbReference>
<keyword evidence="2" id="KW-0805">Transcription regulation</keyword>
<evidence type="ECO:0000256" key="2">
    <source>
        <dbReference type="ARBA" id="ARBA00023015"/>
    </source>
</evidence>
<dbReference type="Proteomes" id="UP001154420">
    <property type="component" value="Unassembled WGS sequence"/>
</dbReference>
<dbReference type="InterPro" id="IPR013249">
    <property type="entry name" value="RNA_pol_sigma70_r4_t2"/>
</dbReference>
<comment type="similarity">
    <text evidence="1">Belongs to the sigma-70 factor family. ECF subfamily.</text>
</comment>
<dbReference type="SUPFAM" id="SSF88946">
    <property type="entry name" value="Sigma2 domain of RNA polymerase sigma factors"/>
    <property type="match status" value="1"/>
</dbReference>
<evidence type="ECO:0000256" key="4">
    <source>
        <dbReference type="ARBA" id="ARBA00023163"/>
    </source>
</evidence>
<name>A0A9X5GSF0_9FIRM</name>
<evidence type="ECO:0000256" key="1">
    <source>
        <dbReference type="ARBA" id="ARBA00010641"/>
    </source>
</evidence>
<sequence length="169" mass="20271">MDGDFWLIQKMRMGDDQAVESFVRKYYPQILKYCRRHMDDDGYAEDMAQETFVRFFQTLKQYRHYGKAVNYLYVIAANLCRDYYRKMKEIPVKELPDKADLYKPDMDQQIGVRLALERLPEEMKEVAVLYFLQERKQKDIARILGIGVPLVKYRVRKAREMLSAYLGKE</sequence>
<evidence type="ECO:0000313" key="7">
    <source>
        <dbReference type="EMBL" id="NBJ94058.1"/>
    </source>
</evidence>
<evidence type="ECO:0000313" key="8">
    <source>
        <dbReference type="Proteomes" id="UP001154420"/>
    </source>
</evidence>
<keyword evidence="8" id="KW-1185">Reference proteome</keyword>
<comment type="caution">
    <text evidence="7">The sequence shown here is derived from an EMBL/GenBank/DDBJ whole genome shotgun (WGS) entry which is preliminary data.</text>
</comment>
<dbReference type="OrthoDB" id="1692185at2"/>
<dbReference type="AlphaFoldDB" id="A0A9X5GSF0"/>
<dbReference type="CDD" id="cd06171">
    <property type="entry name" value="Sigma70_r4"/>
    <property type="match status" value="1"/>
</dbReference>
<keyword evidence="3" id="KW-0731">Sigma factor</keyword>
<gene>
    <name evidence="7" type="ORF">D5281_16055</name>
</gene>
<protein>
    <submittedName>
        <fullName evidence="7">RNA polymerase sigma factor</fullName>
    </submittedName>
</protein>
<feature type="domain" description="RNA polymerase sigma factor 70 region 4 type 2" evidence="6">
    <location>
        <begin position="112"/>
        <end position="162"/>
    </location>
</feature>
<accession>A0A9X5GSF0</accession>
<dbReference type="PANTHER" id="PTHR43133">
    <property type="entry name" value="RNA POLYMERASE ECF-TYPE SIGMA FACTO"/>
    <property type="match status" value="1"/>
</dbReference>
<dbReference type="InterPro" id="IPR013325">
    <property type="entry name" value="RNA_pol_sigma_r2"/>
</dbReference>
<dbReference type="GO" id="GO:0006352">
    <property type="term" value="P:DNA-templated transcription initiation"/>
    <property type="evidence" value="ECO:0007669"/>
    <property type="project" value="InterPro"/>
</dbReference>
<dbReference type="GO" id="GO:0003677">
    <property type="term" value="F:DNA binding"/>
    <property type="evidence" value="ECO:0007669"/>
    <property type="project" value="InterPro"/>
</dbReference>
<keyword evidence="4" id="KW-0804">Transcription</keyword>
<dbReference type="InterPro" id="IPR013324">
    <property type="entry name" value="RNA_pol_sigma_r3/r4-like"/>
</dbReference>
<evidence type="ECO:0000256" key="3">
    <source>
        <dbReference type="ARBA" id="ARBA00023082"/>
    </source>
</evidence>
<dbReference type="InterPro" id="IPR007627">
    <property type="entry name" value="RNA_pol_sigma70_r2"/>
</dbReference>
<dbReference type="InterPro" id="IPR039425">
    <property type="entry name" value="RNA_pol_sigma-70-like"/>
</dbReference>
<dbReference type="Gene3D" id="1.10.1740.10">
    <property type="match status" value="1"/>
</dbReference>